<proteinExistence type="predicted"/>
<protein>
    <submittedName>
        <fullName evidence="2">Uncharacterized protein</fullName>
    </submittedName>
</protein>
<reference evidence="2" key="1">
    <citation type="submission" date="2022-08" db="EMBL/GenBank/DDBJ databases">
        <title>Genomic Encyclopedia of Type Strains, Phase V (KMG-V): Genome sequencing to study the core and pangenomes of soil and plant-associated prokaryotes.</title>
        <authorList>
            <person name="Whitman W."/>
        </authorList>
    </citation>
    <scope>NUCLEOTIDE SEQUENCE</scope>
    <source>
        <strain evidence="2">SP2016B</strain>
    </source>
</reference>
<accession>A0A9X2ZMD5</accession>
<evidence type="ECO:0000313" key="2">
    <source>
        <dbReference type="EMBL" id="MCS3866410.1"/>
    </source>
</evidence>
<dbReference type="EMBL" id="JANTYZ010000012">
    <property type="protein sequence ID" value="MCS3866410.1"/>
    <property type="molecule type" value="Genomic_DNA"/>
</dbReference>
<feature type="compositionally biased region" description="Basic and acidic residues" evidence="1">
    <location>
        <begin position="42"/>
        <end position="70"/>
    </location>
</feature>
<comment type="caution">
    <text evidence="2">The sequence shown here is derived from an EMBL/GenBank/DDBJ whole genome shotgun (WGS) entry which is preliminary data.</text>
</comment>
<gene>
    <name evidence="2" type="ORF">GGP82_002984</name>
</gene>
<dbReference type="AlphaFoldDB" id="A0A9X2ZMD5"/>
<name>A0A9X2ZMD5_9BACT</name>
<sequence>MPGARVNLPASARGFAGVHDLKGHAPKADAAPYTTPQGPCPREGDRFRCGRAEGEEMRDRKGRKKIEGGA</sequence>
<evidence type="ECO:0000256" key="1">
    <source>
        <dbReference type="SAM" id="MobiDB-lite"/>
    </source>
</evidence>
<feature type="region of interest" description="Disordered" evidence="1">
    <location>
        <begin position="23"/>
        <end position="70"/>
    </location>
</feature>
<organism evidence="2 3">
    <name type="scientific">Salinibacter ruber</name>
    <dbReference type="NCBI Taxonomy" id="146919"/>
    <lineage>
        <taxon>Bacteria</taxon>
        <taxon>Pseudomonadati</taxon>
        <taxon>Rhodothermota</taxon>
        <taxon>Rhodothermia</taxon>
        <taxon>Rhodothermales</taxon>
        <taxon>Salinibacteraceae</taxon>
        <taxon>Salinibacter</taxon>
    </lineage>
</organism>
<evidence type="ECO:0000313" key="3">
    <source>
        <dbReference type="Proteomes" id="UP001155034"/>
    </source>
</evidence>
<dbReference type="Proteomes" id="UP001155034">
    <property type="component" value="Unassembled WGS sequence"/>
</dbReference>